<evidence type="ECO:0000256" key="1">
    <source>
        <dbReference type="ARBA" id="ARBA00006865"/>
    </source>
</evidence>
<comment type="similarity">
    <text evidence="1">Belongs to the glycosyl hydrolase 16 family.</text>
</comment>
<name>A0A836CIP8_9STRA</name>
<dbReference type="AlphaFoldDB" id="A0A836CIP8"/>
<dbReference type="EMBL" id="JAFCMP010000105">
    <property type="protein sequence ID" value="KAG5186728.1"/>
    <property type="molecule type" value="Genomic_DNA"/>
</dbReference>
<evidence type="ECO:0008006" key="4">
    <source>
        <dbReference type="Google" id="ProtNLM"/>
    </source>
</evidence>
<dbReference type="Gene3D" id="2.60.120.200">
    <property type="match status" value="1"/>
</dbReference>
<evidence type="ECO:0000313" key="2">
    <source>
        <dbReference type="EMBL" id="KAG5186728.1"/>
    </source>
</evidence>
<organism evidence="2 3">
    <name type="scientific">Tribonema minus</name>
    <dbReference type="NCBI Taxonomy" id="303371"/>
    <lineage>
        <taxon>Eukaryota</taxon>
        <taxon>Sar</taxon>
        <taxon>Stramenopiles</taxon>
        <taxon>Ochrophyta</taxon>
        <taxon>PX clade</taxon>
        <taxon>Xanthophyceae</taxon>
        <taxon>Tribonematales</taxon>
        <taxon>Tribonemataceae</taxon>
        <taxon>Tribonema</taxon>
    </lineage>
</organism>
<dbReference type="PANTHER" id="PTHR10963">
    <property type="entry name" value="GLYCOSYL HYDROLASE-RELATED"/>
    <property type="match status" value="1"/>
</dbReference>
<dbReference type="SUPFAM" id="SSF49899">
    <property type="entry name" value="Concanavalin A-like lectins/glucanases"/>
    <property type="match status" value="1"/>
</dbReference>
<keyword evidence="3" id="KW-1185">Reference proteome</keyword>
<reference evidence="2" key="1">
    <citation type="submission" date="2021-02" db="EMBL/GenBank/DDBJ databases">
        <title>First Annotated Genome of the Yellow-green Alga Tribonema minus.</title>
        <authorList>
            <person name="Mahan K.M."/>
        </authorList>
    </citation>
    <scope>NUCLEOTIDE SEQUENCE</scope>
    <source>
        <strain evidence="2">UTEX B ZZ1240</strain>
    </source>
</reference>
<dbReference type="InterPro" id="IPR050546">
    <property type="entry name" value="Glycosyl_Hydrlase_16"/>
</dbReference>
<dbReference type="OrthoDB" id="4781at2759"/>
<protein>
    <recommendedName>
        <fullName evidence="4">GH16 domain-containing protein</fullName>
    </recommendedName>
</protein>
<sequence length="499" mass="53654">MGQQRAAGVCRRRCLPREQQAGAGGPKHWFFKTAVYQFFDIHSSLVFINITAAVHCICALQEPIQACYQRSYETTQTCTGTYNYRSGKVYSNVAGNGADTQGVYKFMYGRMEVRVSVPCYPSDGSYGIWPRSGELDVMEHINREAASHETIHYAAGSNGAHAMQSTWIPHTDLGEGAFHTFAVERSRDHRLAFYVDGQVYLNPVPWDNDLYGTPNTLIKPFDQVRVWNEPETGRRADTATAAASTLSKAHSSNAKPQATVRDLFVNMCSGSRPYMTTARGKQAAPWTVPSAGTTEISAPFYDQGSCSYERPLNFNYLGNAPALRGESGLDVTVIPDSNTKFEAYLAPFGSGSGSRADYTVAFGAADANFSIEVVVSDAQPGSTVSILLDSTKCHSNVAEVHAQGGELLIAATSLQQGSELRHYGSNLTVPGGVHTVAVCGGGGSFALHTLRIGRTDAAASAAGSAADNRGLEPVPVCFSHSCYKPPVKPPGKRRHAAKA</sequence>
<comment type="caution">
    <text evidence="2">The sequence shown here is derived from an EMBL/GenBank/DDBJ whole genome shotgun (WGS) entry which is preliminary data.</text>
</comment>
<dbReference type="Proteomes" id="UP000664859">
    <property type="component" value="Unassembled WGS sequence"/>
</dbReference>
<accession>A0A836CIP8</accession>
<dbReference type="CDD" id="cd08023">
    <property type="entry name" value="GH16_laminarinase_like"/>
    <property type="match status" value="1"/>
</dbReference>
<evidence type="ECO:0000313" key="3">
    <source>
        <dbReference type="Proteomes" id="UP000664859"/>
    </source>
</evidence>
<gene>
    <name evidence="2" type="ORF">JKP88DRAFT_254388</name>
</gene>
<dbReference type="PANTHER" id="PTHR10963:SF55">
    <property type="entry name" value="GLYCOSIDE HYDROLASE FAMILY 16 PROTEIN"/>
    <property type="match status" value="1"/>
</dbReference>
<proteinExistence type="inferred from homology"/>
<dbReference type="InterPro" id="IPR013320">
    <property type="entry name" value="ConA-like_dom_sf"/>
</dbReference>